<dbReference type="AlphaFoldDB" id="A0A557S0D0"/>
<dbReference type="RefSeq" id="WP_144360029.1">
    <property type="nucleotide sequence ID" value="NZ_VMNH01000023.1"/>
</dbReference>
<dbReference type="Proteomes" id="UP000316649">
    <property type="component" value="Unassembled WGS sequence"/>
</dbReference>
<proteinExistence type="predicted"/>
<evidence type="ECO:0000313" key="1">
    <source>
        <dbReference type="EMBL" id="TVO70892.1"/>
    </source>
</evidence>
<dbReference type="EMBL" id="VMNH01000023">
    <property type="protein sequence ID" value="TVO70892.1"/>
    <property type="molecule type" value="Genomic_DNA"/>
</dbReference>
<organism evidence="1 2">
    <name type="scientific">Sedimenticola selenatireducens</name>
    <dbReference type="NCBI Taxonomy" id="191960"/>
    <lineage>
        <taxon>Bacteria</taxon>
        <taxon>Pseudomonadati</taxon>
        <taxon>Pseudomonadota</taxon>
        <taxon>Gammaproteobacteria</taxon>
        <taxon>Chromatiales</taxon>
        <taxon>Sedimenticolaceae</taxon>
        <taxon>Sedimenticola</taxon>
    </lineage>
</organism>
<gene>
    <name evidence="1" type="ORF">FHP88_15675</name>
</gene>
<protein>
    <submittedName>
        <fullName evidence="1">Uncharacterized protein</fullName>
    </submittedName>
</protein>
<sequence>MGFTATDKDRLIADELRQIKMGVQRSVSDLNAQLKRMQHFGVFVFNSVLTADGDADAADLAKVVAIFREQRVLIDGLIPMLDDVEAINDENTPANIPANLAAFLSAHPSINMGEYIKRFDI</sequence>
<evidence type="ECO:0000313" key="2">
    <source>
        <dbReference type="Proteomes" id="UP000316649"/>
    </source>
</evidence>
<keyword evidence="2" id="KW-1185">Reference proteome</keyword>
<accession>A0A557S0D0</accession>
<reference evidence="1 2" key="1">
    <citation type="submission" date="2019-07" db="EMBL/GenBank/DDBJ databases">
        <title>The pathways for chlorine oxyanion respiration interact through the shared metabolite chlorate.</title>
        <authorList>
            <person name="Barnum T.P."/>
            <person name="Cheng Y."/>
            <person name="Hill K.A."/>
            <person name="Lucas L.N."/>
            <person name="Carlson H.K."/>
            <person name="Coates J.D."/>
        </authorList>
    </citation>
    <scope>NUCLEOTIDE SEQUENCE [LARGE SCALE GENOMIC DNA]</scope>
    <source>
        <strain evidence="1 2">BK-1</strain>
    </source>
</reference>
<comment type="caution">
    <text evidence="1">The sequence shown here is derived from an EMBL/GenBank/DDBJ whole genome shotgun (WGS) entry which is preliminary data.</text>
</comment>
<name>A0A557S0D0_9GAMM</name>